<evidence type="ECO:0000256" key="1">
    <source>
        <dbReference type="ARBA" id="ARBA00022737"/>
    </source>
</evidence>
<sequence>MAATLPSKSAGMSSYPPTLDIFQKTYDECFAELSKEEKTAFPTCRDSTQLLYEIRKLPVFSCILVQSHPEVAGIVWGLVRGSLLVADTLDSIANKLPQLEDVVNILRSNQKEPSKRLKFALQQGYLDLFLFFRVIRGLFRRENGKSPHTLSIVARLAARPYENRFNDLLKRLEQQHCIVTTEVQIIQLRVSFEQKAVQEHARDLDQQALEAAVMPTLMHATKTIEGLKSDADLYNEKMRDYVQRSESAVDALRQQAANFVDRHDERHDRIGEETNVGGPGNGKSVLAAAAVDELRCTPNSHCYYFFFSEIRGVVQRDNAYRAILAQAFQGRSVDMAAAFEFAMFHTSKGQKTASTLETIDLLRICLDIASDTYVMIFDQARAKLLLFGRPNVIALTHALPTEQRFDIGNRNDPNIRAYFASELGHIQGRKLLPNGTNQLSLENHLLILNVTTPERLNDIYDRIVAYIRRELGPALRQLAEMTLSWLAHSYRPLSATELLESSRLVFTETEEEANDEDSFEKSLVVSCACLVKKDVAHHPPIFRFVHNSAKEFIVHPGMNDEESIPASRARSHAILCRASLQYLLDCIPAHPLGSATVEENVPSALINAYPLCEYSTLHWIFHLERSMYYGGLGNDIESIGQRKARELVAAISRFISTPKSITTWLEVHHVFLAPVDTERLLVSADIAPKALSRSLSASDEIAIEGLLKLGKYLQTLSRDWGTQLMKTPSIVWMECGAFNPSDFIVKNEAMDVHHFLPVAPVPSGLSTVPLKVISVISLGGSHIGTLGIWPSRDYQQVAMGTDQRPSWTQDMIKALQQVTAGWMARYEVWSLSDAPQLVCDVHLPLDANKIWTQICQSLWKDGEGTSADTCRLKCPAAVCKSLRRFSILEIVYTPQASGGNTTCQAHSISLDFNENIKAAWDIKADEFGYKMDAGYGRHIPLDSWIHRNCRLYLYWLWLSIDGRYAFFIDKASSEPSNLAVYDLGPVDAVAAPALINWQSSKLYGGNQPFNCDAATFHPCQPLIVFTVVGSVYLWAYELGASGLDQIYYSFDSFQSVTFTSCGKFVIIKLISESYPIIKELPSKLHEHFQATTTERMVVDPKQTEVGEVSKPNDQLDVIMAGSDTVENNQITLHADGGTEGVEMISGPQNSIQLPGWMAAENTSTTLLPHLRDEKIRMIIEQSRKPWSDLSANGKKGALLVERNRRSINYRYRSNTGVPYSLTGRMKAAALQPIQCPEEGGHTDSLEGTF</sequence>
<keyword evidence="5" id="KW-1185">Reference proteome</keyword>
<evidence type="ECO:0000256" key="2">
    <source>
        <dbReference type="SAM" id="Coils"/>
    </source>
</evidence>
<evidence type="ECO:0000259" key="3">
    <source>
        <dbReference type="Pfam" id="PF24883"/>
    </source>
</evidence>
<evidence type="ECO:0000313" key="4">
    <source>
        <dbReference type="EMBL" id="KAF2687993.1"/>
    </source>
</evidence>
<dbReference type="EMBL" id="MU005574">
    <property type="protein sequence ID" value="KAF2687993.1"/>
    <property type="molecule type" value="Genomic_DNA"/>
</dbReference>
<dbReference type="Proteomes" id="UP000799291">
    <property type="component" value="Unassembled WGS sequence"/>
</dbReference>
<feature type="domain" description="Nephrocystin 3-like N-terminal" evidence="3">
    <location>
        <begin position="277"/>
        <end position="375"/>
    </location>
</feature>
<feature type="coiled-coil region" evidence="2">
    <location>
        <begin position="224"/>
        <end position="255"/>
    </location>
</feature>
<accession>A0A6G1JCY2</accession>
<dbReference type="Pfam" id="PF24883">
    <property type="entry name" value="NPHP3_N"/>
    <property type="match status" value="1"/>
</dbReference>
<proteinExistence type="predicted"/>
<name>A0A6G1JCY2_9PLEO</name>
<reference evidence="4" key="1">
    <citation type="journal article" date="2020" name="Stud. Mycol.">
        <title>101 Dothideomycetes genomes: a test case for predicting lifestyles and emergence of pathogens.</title>
        <authorList>
            <person name="Haridas S."/>
            <person name="Albert R."/>
            <person name="Binder M."/>
            <person name="Bloem J."/>
            <person name="Labutti K."/>
            <person name="Salamov A."/>
            <person name="Andreopoulos B."/>
            <person name="Baker S."/>
            <person name="Barry K."/>
            <person name="Bills G."/>
            <person name="Bluhm B."/>
            <person name="Cannon C."/>
            <person name="Castanera R."/>
            <person name="Culley D."/>
            <person name="Daum C."/>
            <person name="Ezra D."/>
            <person name="Gonzalez J."/>
            <person name="Henrissat B."/>
            <person name="Kuo A."/>
            <person name="Liang C."/>
            <person name="Lipzen A."/>
            <person name="Lutzoni F."/>
            <person name="Magnuson J."/>
            <person name="Mondo S."/>
            <person name="Nolan M."/>
            <person name="Ohm R."/>
            <person name="Pangilinan J."/>
            <person name="Park H.-J."/>
            <person name="Ramirez L."/>
            <person name="Alfaro M."/>
            <person name="Sun H."/>
            <person name="Tritt A."/>
            <person name="Yoshinaga Y."/>
            <person name="Zwiers L.-H."/>
            <person name="Turgeon B."/>
            <person name="Goodwin S."/>
            <person name="Spatafora J."/>
            <person name="Crous P."/>
            <person name="Grigoriev I."/>
        </authorList>
    </citation>
    <scope>NUCLEOTIDE SEQUENCE</scope>
    <source>
        <strain evidence="4">CBS 122367</strain>
    </source>
</reference>
<dbReference type="PANTHER" id="PTHR10039">
    <property type="entry name" value="AMELOGENIN"/>
    <property type="match status" value="1"/>
</dbReference>
<dbReference type="AlphaFoldDB" id="A0A6G1JCY2"/>
<protein>
    <recommendedName>
        <fullName evidence="3">Nephrocystin 3-like N-terminal domain-containing protein</fullName>
    </recommendedName>
</protein>
<gene>
    <name evidence="4" type="ORF">K458DRAFT_467542</name>
</gene>
<dbReference type="OrthoDB" id="5389400at2759"/>
<organism evidence="4 5">
    <name type="scientific">Lentithecium fluviatile CBS 122367</name>
    <dbReference type="NCBI Taxonomy" id="1168545"/>
    <lineage>
        <taxon>Eukaryota</taxon>
        <taxon>Fungi</taxon>
        <taxon>Dikarya</taxon>
        <taxon>Ascomycota</taxon>
        <taxon>Pezizomycotina</taxon>
        <taxon>Dothideomycetes</taxon>
        <taxon>Pleosporomycetidae</taxon>
        <taxon>Pleosporales</taxon>
        <taxon>Massarineae</taxon>
        <taxon>Lentitheciaceae</taxon>
        <taxon>Lentithecium</taxon>
    </lineage>
</organism>
<evidence type="ECO:0000313" key="5">
    <source>
        <dbReference type="Proteomes" id="UP000799291"/>
    </source>
</evidence>
<dbReference type="InterPro" id="IPR056884">
    <property type="entry name" value="NPHP3-like_N"/>
</dbReference>
<keyword evidence="2" id="KW-0175">Coiled coil</keyword>
<keyword evidence="1" id="KW-0677">Repeat</keyword>